<keyword evidence="4" id="KW-0670">Pyruvate</keyword>
<reference evidence="5 6" key="1">
    <citation type="submission" date="2018-11" db="EMBL/GenBank/DDBJ databases">
        <title>Species Designations Belie Phenotypic and Genotypic Heterogeneity in Oral Streptococci.</title>
        <authorList>
            <person name="Velsko I."/>
        </authorList>
    </citation>
    <scope>NUCLEOTIDE SEQUENCE [LARGE SCALE GENOMIC DNA]</scope>
    <source>
        <strain evidence="5 6">A52</strain>
    </source>
</reference>
<evidence type="ECO:0000256" key="2">
    <source>
        <dbReference type="ARBA" id="ARBA00023145"/>
    </source>
</evidence>
<evidence type="ECO:0000256" key="4">
    <source>
        <dbReference type="ARBA" id="ARBA00023317"/>
    </source>
</evidence>
<accession>A0A3R9M366</accession>
<dbReference type="GO" id="GO:0008654">
    <property type="term" value="P:phospholipid biosynthetic process"/>
    <property type="evidence" value="ECO:0007669"/>
    <property type="project" value="InterPro"/>
</dbReference>
<evidence type="ECO:0000256" key="3">
    <source>
        <dbReference type="ARBA" id="ARBA00023239"/>
    </source>
</evidence>
<evidence type="ECO:0000313" key="6">
    <source>
        <dbReference type="Proteomes" id="UP000270868"/>
    </source>
</evidence>
<keyword evidence="3" id="KW-0456">Lyase</keyword>
<keyword evidence="1" id="KW-0210">Decarboxylase</keyword>
<dbReference type="Proteomes" id="UP000270868">
    <property type="component" value="Unassembled WGS sequence"/>
</dbReference>
<dbReference type="AlphaFoldDB" id="A0A3R9M366"/>
<gene>
    <name evidence="5" type="ORF">D8792_10280</name>
</gene>
<proteinExistence type="predicted"/>
<dbReference type="GO" id="GO:0004609">
    <property type="term" value="F:phosphatidylserine decarboxylase activity"/>
    <property type="evidence" value="ECO:0007669"/>
    <property type="project" value="InterPro"/>
</dbReference>
<evidence type="ECO:0000256" key="1">
    <source>
        <dbReference type="ARBA" id="ARBA00022793"/>
    </source>
</evidence>
<name>A0A3R9M366_STRCR</name>
<dbReference type="InterPro" id="IPR003817">
    <property type="entry name" value="PS_Dcarbxylase"/>
</dbReference>
<dbReference type="Pfam" id="PF02666">
    <property type="entry name" value="PS_Dcarbxylase"/>
    <property type="match status" value="1"/>
</dbReference>
<sequence>MEVGALLVGRIYNHSQDSLVRGQEKGCFGLGGSTILVLYPAGTIRLDQDILTYSDLGIETQIQMGEKIGEKLCLND</sequence>
<protein>
    <submittedName>
        <fullName evidence="5">Phosphatidylserine decarboxylase</fullName>
    </submittedName>
</protein>
<evidence type="ECO:0000313" key="5">
    <source>
        <dbReference type="EMBL" id="RSJ87279.1"/>
    </source>
</evidence>
<comment type="caution">
    <text evidence="5">The sequence shown here is derived from an EMBL/GenBank/DDBJ whole genome shotgun (WGS) entry which is preliminary data.</text>
</comment>
<keyword evidence="2" id="KW-0865">Zymogen</keyword>
<dbReference type="EMBL" id="RJPS01000059">
    <property type="protein sequence ID" value="RSJ87279.1"/>
    <property type="molecule type" value="Genomic_DNA"/>
</dbReference>
<organism evidence="5 6">
    <name type="scientific">Streptococcus cristatus</name>
    <dbReference type="NCBI Taxonomy" id="45634"/>
    <lineage>
        <taxon>Bacteria</taxon>
        <taxon>Bacillati</taxon>
        <taxon>Bacillota</taxon>
        <taxon>Bacilli</taxon>
        <taxon>Lactobacillales</taxon>
        <taxon>Streptococcaceae</taxon>
        <taxon>Streptococcus</taxon>
    </lineage>
</organism>